<evidence type="ECO:0000256" key="4">
    <source>
        <dbReference type="ARBA" id="ARBA00023002"/>
    </source>
</evidence>
<dbReference type="InterPro" id="IPR020946">
    <property type="entry name" value="Flavin_mOase-like"/>
</dbReference>
<dbReference type="EMBL" id="JAFLCK010000013">
    <property type="protein sequence ID" value="MBN8660758.1"/>
    <property type="molecule type" value="Genomic_DNA"/>
</dbReference>
<dbReference type="GO" id="GO:0004499">
    <property type="term" value="F:N,N-dimethylaniline monooxygenase activity"/>
    <property type="evidence" value="ECO:0007669"/>
    <property type="project" value="InterPro"/>
</dbReference>
<proteinExistence type="inferred from homology"/>
<dbReference type="GO" id="GO:0050661">
    <property type="term" value="F:NADP binding"/>
    <property type="evidence" value="ECO:0007669"/>
    <property type="project" value="InterPro"/>
</dbReference>
<dbReference type="Gene3D" id="3.50.50.60">
    <property type="entry name" value="FAD/NAD(P)-binding domain"/>
    <property type="match status" value="2"/>
</dbReference>
<dbReference type="PRINTS" id="PR00411">
    <property type="entry name" value="PNDRDTASEI"/>
</dbReference>
<evidence type="ECO:0000313" key="6">
    <source>
        <dbReference type="EMBL" id="MBN8660758.1"/>
    </source>
</evidence>
<feature type="region of interest" description="Disordered" evidence="5">
    <location>
        <begin position="121"/>
        <end position="140"/>
    </location>
</feature>
<evidence type="ECO:0000256" key="1">
    <source>
        <dbReference type="ARBA" id="ARBA00010139"/>
    </source>
</evidence>
<evidence type="ECO:0000256" key="3">
    <source>
        <dbReference type="ARBA" id="ARBA00022827"/>
    </source>
</evidence>
<protein>
    <submittedName>
        <fullName evidence="6">NAD(P)/FAD-dependent oxidoreductase</fullName>
    </submittedName>
</protein>
<feature type="compositionally biased region" description="Polar residues" evidence="5">
    <location>
        <begin position="125"/>
        <end position="140"/>
    </location>
</feature>
<dbReference type="AlphaFoldDB" id="A0A8J7PG20"/>
<evidence type="ECO:0000313" key="7">
    <source>
        <dbReference type="Proteomes" id="UP000664277"/>
    </source>
</evidence>
<comment type="caution">
    <text evidence="6">The sequence shown here is derived from an EMBL/GenBank/DDBJ whole genome shotgun (WGS) entry which is preliminary data.</text>
</comment>
<name>A0A8J7PG20_9BACT</name>
<sequence>MRIAIIGAGFAGLAAAYRLRQAGFSDLFLFERGSKPGGTWRDNTYPGCQCDVPSHLYSLSFFLKPDWSQSYAPQAEIQDYLESFVAHSQLNERIRFNCFVRSAQYLEDSKQWRLTIERVPAEATPDTSQSPGTPESPSNPEIQLFDIVICATGPLNRPVIPALPGLESFKGHYFHSSAWPQELELKGKKVALVGTGASAIQIGPGIAGQVEKLVILQRTPAWIMPRSSHTYGAFWKSLFAAFPWLMRLHRYFLYWQQEVRAVGFLGLGPLSSLAQFLARQMALWHLNRAGLSKELRESQIPNYKLGCKRILLSDNWYETLRRSNVELIPQAVVSCADNGVRLSDGTTKEVDVIVFATGFAATDYFAPLAVKGLAGIDQRSAFAQTSANYLGICKKDFPDFFMMVGPGTGLGHNSIIFMMECQLDFILHALNYKKRFSGQERKALRVRETAQSNYYGAMRRRMKNTVFESGCKSWYQSKDGFVDILYSGFTFEYWLATRRFKAEDFILD</sequence>
<comment type="similarity">
    <text evidence="1">Belongs to the FAD-binding monooxygenase family.</text>
</comment>
<organism evidence="6 7">
    <name type="scientific">Candidatus Obscuribacter phosphatis</name>
    <dbReference type="NCBI Taxonomy" id="1906157"/>
    <lineage>
        <taxon>Bacteria</taxon>
        <taxon>Bacillati</taxon>
        <taxon>Candidatus Melainabacteria</taxon>
        <taxon>Candidatus Obscuribacterales</taxon>
        <taxon>Candidatus Obscuribacteraceae</taxon>
        <taxon>Candidatus Obscuribacter</taxon>
    </lineage>
</organism>
<gene>
    <name evidence="6" type="ORF">J0M35_10365</name>
</gene>
<dbReference type="Pfam" id="PF00743">
    <property type="entry name" value="FMO-like"/>
    <property type="match status" value="1"/>
</dbReference>
<keyword evidence="2" id="KW-0285">Flavoprotein</keyword>
<reference evidence="6" key="1">
    <citation type="submission" date="2021-02" db="EMBL/GenBank/DDBJ databases">
        <title>Genome-Resolved Metagenomics of a Microbial Community Performing Photosynthetic Biological Nutrient Removal.</title>
        <authorList>
            <person name="Mcdaniel E.A."/>
        </authorList>
    </citation>
    <scope>NUCLEOTIDE SEQUENCE</scope>
    <source>
        <strain evidence="6">UWPOB_OBS1</strain>
    </source>
</reference>
<dbReference type="PANTHER" id="PTHR42877:SF4">
    <property type="entry name" value="FAD_NAD(P)-BINDING DOMAIN-CONTAINING PROTEIN-RELATED"/>
    <property type="match status" value="1"/>
</dbReference>
<evidence type="ECO:0000256" key="2">
    <source>
        <dbReference type="ARBA" id="ARBA00022630"/>
    </source>
</evidence>
<keyword evidence="3" id="KW-0274">FAD</keyword>
<dbReference type="InterPro" id="IPR036188">
    <property type="entry name" value="FAD/NAD-bd_sf"/>
</dbReference>
<keyword evidence="4" id="KW-0560">Oxidoreductase</keyword>
<dbReference type="Proteomes" id="UP000664277">
    <property type="component" value="Unassembled WGS sequence"/>
</dbReference>
<accession>A0A8J7PG20</accession>
<dbReference type="InterPro" id="IPR051209">
    <property type="entry name" value="FAD-bind_Monooxygenase_sf"/>
</dbReference>
<dbReference type="GO" id="GO:0050660">
    <property type="term" value="F:flavin adenine dinucleotide binding"/>
    <property type="evidence" value="ECO:0007669"/>
    <property type="project" value="InterPro"/>
</dbReference>
<dbReference type="PANTHER" id="PTHR42877">
    <property type="entry name" value="L-ORNITHINE N(5)-MONOOXYGENASE-RELATED"/>
    <property type="match status" value="1"/>
</dbReference>
<evidence type="ECO:0000256" key="5">
    <source>
        <dbReference type="SAM" id="MobiDB-lite"/>
    </source>
</evidence>
<dbReference type="SUPFAM" id="SSF51905">
    <property type="entry name" value="FAD/NAD(P)-binding domain"/>
    <property type="match status" value="2"/>
</dbReference>